<dbReference type="PANTHER" id="PTHR46797:SF1">
    <property type="entry name" value="METHYLPHOSPHONATE SYNTHASE"/>
    <property type="match status" value="1"/>
</dbReference>
<keyword evidence="4" id="KW-1185">Reference proteome</keyword>
<dbReference type="Gene3D" id="1.10.260.40">
    <property type="entry name" value="lambda repressor-like DNA-binding domains"/>
    <property type="match status" value="1"/>
</dbReference>
<keyword evidence="3" id="KW-0614">Plasmid</keyword>
<dbReference type="KEGG" id="sphj:BSL82_18740"/>
<name>A0A1L4A0S3_9SPHN</name>
<accession>A0A1L4A0S3</accession>
<dbReference type="SUPFAM" id="SSF47413">
    <property type="entry name" value="lambda repressor-like DNA-binding domains"/>
    <property type="match status" value="1"/>
</dbReference>
<dbReference type="AlphaFoldDB" id="A0A1L4A0S3"/>
<dbReference type="GO" id="GO:0003700">
    <property type="term" value="F:DNA-binding transcription factor activity"/>
    <property type="evidence" value="ECO:0007669"/>
    <property type="project" value="TreeGrafter"/>
</dbReference>
<feature type="domain" description="HTH cro/C1-type" evidence="2">
    <location>
        <begin position="22"/>
        <end position="76"/>
    </location>
</feature>
<evidence type="ECO:0000313" key="3">
    <source>
        <dbReference type="EMBL" id="API61475.1"/>
    </source>
</evidence>
<dbReference type="OrthoDB" id="2959414at2"/>
<sequence>MAIYLRLDDMAHPLSKLFGKRLRARRQALKMSQAMLHEQTGVTASYISFIENGKANPTLDVMAQLADAIGCPVSEMLAAEA</sequence>
<proteinExistence type="predicted"/>
<evidence type="ECO:0000313" key="4">
    <source>
        <dbReference type="Proteomes" id="UP000182063"/>
    </source>
</evidence>
<keyword evidence="1" id="KW-0238">DNA-binding</keyword>
<evidence type="ECO:0000259" key="2">
    <source>
        <dbReference type="PROSITE" id="PS50943"/>
    </source>
</evidence>
<evidence type="ECO:0000256" key="1">
    <source>
        <dbReference type="ARBA" id="ARBA00023125"/>
    </source>
</evidence>
<dbReference type="EMBL" id="CP018224">
    <property type="protein sequence ID" value="API61475.1"/>
    <property type="molecule type" value="Genomic_DNA"/>
</dbReference>
<organism evidence="3 4">
    <name type="scientific">Tardibacter chloracetimidivorans</name>
    <dbReference type="NCBI Taxonomy" id="1921510"/>
    <lineage>
        <taxon>Bacteria</taxon>
        <taxon>Pseudomonadati</taxon>
        <taxon>Pseudomonadota</taxon>
        <taxon>Alphaproteobacteria</taxon>
        <taxon>Sphingomonadales</taxon>
        <taxon>Sphingomonadaceae</taxon>
        <taxon>Tardibacter</taxon>
    </lineage>
</organism>
<gene>
    <name evidence="3" type="ORF">BSL82_18740</name>
</gene>
<dbReference type="InterPro" id="IPR001387">
    <property type="entry name" value="Cro/C1-type_HTH"/>
</dbReference>
<reference evidence="3 4" key="1">
    <citation type="submission" date="2016-11" db="EMBL/GenBank/DDBJ databases">
        <title>Complete Genome Sequence of alachlor-degrading Sphingomonas sp. strain JJ-A5.</title>
        <authorList>
            <person name="Lee H."/>
            <person name="Ka J.-O."/>
        </authorList>
    </citation>
    <scope>NUCLEOTIDE SEQUENCE [LARGE SCALE GENOMIC DNA]</scope>
    <source>
        <strain evidence="3 4">JJ-A5</strain>
        <plasmid evidence="4">phsl3</plasmid>
    </source>
</reference>
<dbReference type="SMART" id="SM00530">
    <property type="entry name" value="HTH_XRE"/>
    <property type="match status" value="1"/>
</dbReference>
<dbReference type="GO" id="GO:0003677">
    <property type="term" value="F:DNA binding"/>
    <property type="evidence" value="ECO:0007669"/>
    <property type="project" value="UniProtKB-KW"/>
</dbReference>
<dbReference type="GO" id="GO:0005829">
    <property type="term" value="C:cytosol"/>
    <property type="evidence" value="ECO:0007669"/>
    <property type="project" value="TreeGrafter"/>
</dbReference>
<protein>
    <submittedName>
        <fullName evidence="3">Transcriptional regulator</fullName>
    </submittedName>
</protein>
<dbReference type="InterPro" id="IPR010982">
    <property type="entry name" value="Lambda_DNA-bd_dom_sf"/>
</dbReference>
<dbReference type="PANTHER" id="PTHR46797">
    <property type="entry name" value="HTH-TYPE TRANSCRIPTIONAL REGULATOR"/>
    <property type="match status" value="1"/>
</dbReference>
<geneLocation type="plasmid" evidence="4">
    <name>phsl3</name>
</geneLocation>
<dbReference type="CDD" id="cd00093">
    <property type="entry name" value="HTH_XRE"/>
    <property type="match status" value="1"/>
</dbReference>
<dbReference type="Pfam" id="PF01381">
    <property type="entry name" value="HTH_3"/>
    <property type="match status" value="1"/>
</dbReference>
<dbReference type="InterPro" id="IPR050807">
    <property type="entry name" value="TransReg_Diox_bact_type"/>
</dbReference>
<dbReference type="RefSeq" id="WP_019053933.1">
    <property type="nucleotide sequence ID" value="NZ_CP018224.1"/>
</dbReference>
<dbReference type="Proteomes" id="UP000182063">
    <property type="component" value="Plasmid pHSL3"/>
</dbReference>
<dbReference type="PROSITE" id="PS50943">
    <property type="entry name" value="HTH_CROC1"/>
    <property type="match status" value="1"/>
</dbReference>